<dbReference type="EMBL" id="CM001223">
    <property type="protein sequence ID" value="AES78173.1"/>
    <property type="molecule type" value="Genomic_DNA"/>
</dbReference>
<evidence type="ECO:0000313" key="4">
    <source>
        <dbReference type="Proteomes" id="UP000002051"/>
    </source>
</evidence>
<feature type="transmembrane region" description="Helical" evidence="1">
    <location>
        <begin position="6"/>
        <end position="25"/>
    </location>
</feature>
<dbReference type="EnsemblPlants" id="AES78173">
    <property type="protein sequence ID" value="AES78173"/>
    <property type="gene ID" value="MTR_7g025500"/>
</dbReference>
<keyword evidence="4" id="KW-1185">Reference proteome</keyword>
<reference evidence="2 4" key="2">
    <citation type="journal article" date="2014" name="BMC Genomics">
        <title>An improved genome release (version Mt4.0) for the model legume Medicago truncatula.</title>
        <authorList>
            <person name="Tang H."/>
            <person name="Krishnakumar V."/>
            <person name="Bidwell S."/>
            <person name="Rosen B."/>
            <person name="Chan A."/>
            <person name="Zhou S."/>
            <person name="Gentzbittel L."/>
            <person name="Childs K.L."/>
            <person name="Yandell M."/>
            <person name="Gundlach H."/>
            <person name="Mayer K.F."/>
            <person name="Schwartz D.C."/>
            <person name="Town C.D."/>
        </authorList>
    </citation>
    <scope>GENOME REANNOTATION</scope>
    <source>
        <strain evidence="3 4">cv. Jemalong A17</strain>
    </source>
</reference>
<dbReference type="HOGENOM" id="CLU_3017317_0_0_1"/>
<gene>
    <name evidence="2" type="ordered locus">MTR_7g025500</name>
</gene>
<reference evidence="3" key="3">
    <citation type="submission" date="2015-04" db="UniProtKB">
        <authorList>
            <consortium name="EnsemblPlants"/>
        </authorList>
    </citation>
    <scope>IDENTIFICATION</scope>
    <source>
        <strain evidence="3">cv. Jemalong A17</strain>
    </source>
</reference>
<sequence length="56" mass="6271">MSYAAFIGNLLFILYKVFEVGLFVYCEYAIGNCRSCTEVDALGFDLPEALLCLITH</sequence>
<dbReference type="AlphaFoldDB" id="G7KYY0"/>
<reference evidence="2 4" key="1">
    <citation type="journal article" date="2011" name="Nature">
        <title>The Medicago genome provides insight into the evolution of rhizobial symbioses.</title>
        <authorList>
            <person name="Young N.D."/>
            <person name="Debelle F."/>
            <person name="Oldroyd G.E."/>
            <person name="Geurts R."/>
            <person name="Cannon S.B."/>
            <person name="Udvardi M.K."/>
            <person name="Benedito V.A."/>
            <person name="Mayer K.F."/>
            <person name="Gouzy J."/>
            <person name="Schoof H."/>
            <person name="Van de Peer Y."/>
            <person name="Proost S."/>
            <person name="Cook D.R."/>
            <person name="Meyers B.C."/>
            <person name="Spannagl M."/>
            <person name="Cheung F."/>
            <person name="De Mita S."/>
            <person name="Krishnakumar V."/>
            <person name="Gundlach H."/>
            <person name="Zhou S."/>
            <person name="Mudge J."/>
            <person name="Bharti A.K."/>
            <person name="Murray J.D."/>
            <person name="Naoumkina M.A."/>
            <person name="Rosen B."/>
            <person name="Silverstein K.A."/>
            <person name="Tang H."/>
            <person name="Rombauts S."/>
            <person name="Zhao P.X."/>
            <person name="Zhou P."/>
            <person name="Barbe V."/>
            <person name="Bardou P."/>
            <person name="Bechner M."/>
            <person name="Bellec A."/>
            <person name="Berger A."/>
            <person name="Berges H."/>
            <person name="Bidwell S."/>
            <person name="Bisseling T."/>
            <person name="Choisne N."/>
            <person name="Couloux A."/>
            <person name="Denny R."/>
            <person name="Deshpande S."/>
            <person name="Dai X."/>
            <person name="Doyle J.J."/>
            <person name="Dudez A.M."/>
            <person name="Farmer A.D."/>
            <person name="Fouteau S."/>
            <person name="Franken C."/>
            <person name="Gibelin C."/>
            <person name="Gish J."/>
            <person name="Goldstein S."/>
            <person name="Gonzalez A.J."/>
            <person name="Green P.J."/>
            <person name="Hallab A."/>
            <person name="Hartog M."/>
            <person name="Hua A."/>
            <person name="Humphray S.J."/>
            <person name="Jeong D.H."/>
            <person name="Jing Y."/>
            <person name="Jocker A."/>
            <person name="Kenton S.M."/>
            <person name="Kim D.J."/>
            <person name="Klee K."/>
            <person name="Lai H."/>
            <person name="Lang C."/>
            <person name="Lin S."/>
            <person name="Macmil S.L."/>
            <person name="Magdelenat G."/>
            <person name="Matthews L."/>
            <person name="McCorrison J."/>
            <person name="Monaghan E.L."/>
            <person name="Mun J.H."/>
            <person name="Najar F.Z."/>
            <person name="Nicholson C."/>
            <person name="Noirot C."/>
            <person name="O'Bleness M."/>
            <person name="Paule C.R."/>
            <person name="Poulain J."/>
            <person name="Prion F."/>
            <person name="Qin B."/>
            <person name="Qu C."/>
            <person name="Retzel E.F."/>
            <person name="Riddle C."/>
            <person name="Sallet E."/>
            <person name="Samain S."/>
            <person name="Samson N."/>
            <person name="Sanders I."/>
            <person name="Saurat O."/>
            <person name="Scarpelli C."/>
            <person name="Schiex T."/>
            <person name="Segurens B."/>
            <person name="Severin A.J."/>
            <person name="Sherrier D.J."/>
            <person name="Shi R."/>
            <person name="Sims S."/>
            <person name="Singer S.R."/>
            <person name="Sinharoy S."/>
            <person name="Sterck L."/>
            <person name="Viollet A."/>
            <person name="Wang B.B."/>
            <person name="Wang K."/>
            <person name="Wang M."/>
            <person name="Wang X."/>
            <person name="Warfsmann J."/>
            <person name="Weissenbach J."/>
            <person name="White D.D."/>
            <person name="White J.D."/>
            <person name="Wiley G.B."/>
            <person name="Wincker P."/>
            <person name="Xing Y."/>
            <person name="Yang L."/>
            <person name="Yao Z."/>
            <person name="Ying F."/>
            <person name="Zhai J."/>
            <person name="Zhou L."/>
            <person name="Zuber A."/>
            <person name="Denarie J."/>
            <person name="Dixon R.A."/>
            <person name="May G.D."/>
            <person name="Schwartz D.C."/>
            <person name="Rogers J."/>
            <person name="Quetier F."/>
            <person name="Town C.D."/>
            <person name="Roe B.A."/>
        </authorList>
    </citation>
    <scope>NUCLEOTIDE SEQUENCE [LARGE SCALE GENOMIC DNA]</scope>
    <source>
        <strain evidence="2">A17</strain>
        <strain evidence="3 4">cv. Jemalong A17</strain>
    </source>
</reference>
<keyword evidence="1" id="KW-1133">Transmembrane helix</keyword>
<dbReference type="Proteomes" id="UP000002051">
    <property type="component" value="Unassembled WGS sequence"/>
</dbReference>
<keyword evidence="1" id="KW-0472">Membrane</keyword>
<organism evidence="2 4">
    <name type="scientific">Medicago truncatula</name>
    <name type="common">Barrel medic</name>
    <name type="synonym">Medicago tribuloides</name>
    <dbReference type="NCBI Taxonomy" id="3880"/>
    <lineage>
        <taxon>Eukaryota</taxon>
        <taxon>Viridiplantae</taxon>
        <taxon>Streptophyta</taxon>
        <taxon>Embryophyta</taxon>
        <taxon>Tracheophyta</taxon>
        <taxon>Spermatophyta</taxon>
        <taxon>Magnoliopsida</taxon>
        <taxon>eudicotyledons</taxon>
        <taxon>Gunneridae</taxon>
        <taxon>Pentapetalae</taxon>
        <taxon>rosids</taxon>
        <taxon>fabids</taxon>
        <taxon>Fabales</taxon>
        <taxon>Fabaceae</taxon>
        <taxon>Papilionoideae</taxon>
        <taxon>50 kb inversion clade</taxon>
        <taxon>NPAAA clade</taxon>
        <taxon>Hologalegina</taxon>
        <taxon>IRL clade</taxon>
        <taxon>Trifolieae</taxon>
        <taxon>Medicago</taxon>
    </lineage>
</organism>
<accession>G7KYY0</accession>
<dbReference type="PaxDb" id="3880-AES78173"/>
<evidence type="ECO:0000313" key="2">
    <source>
        <dbReference type="EMBL" id="AES78173.1"/>
    </source>
</evidence>
<proteinExistence type="predicted"/>
<protein>
    <submittedName>
        <fullName evidence="2">Transmembrane protein, putative</fullName>
    </submittedName>
</protein>
<evidence type="ECO:0000313" key="3">
    <source>
        <dbReference type="EnsemblPlants" id="AES78173"/>
    </source>
</evidence>
<name>G7KYY0_MEDTR</name>
<keyword evidence="1 2" id="KW-0812">Transmembrane</keyword>
<evidence type="ECO:0000256" key="1">
    <source>
        <dbReference type="SAM" id="Phobius"/>
    </source>
</evidence>